<keyword evidence="3" id="KW-1185">Reference proteome</keyword>
<accession>B9M7N0</accession>
<evidence type="ECO:0000313" key="2">
    <source>
        <dbReference type="EMBL" id="ACM22136.1"/>
    </source>
</evidence>
<protein>
    <submittedName>
        <fullName evidence="2">Uncharacterized protein</fullName>
    </submittedName>
</protein>
<proteinExistence type="predicted"/>
<gene>
    <name evidence="2" type="ordered locus">Geob_3799</name>
</gene>
<keyword evidence="1" id="KW-1133">Transmembrane helix</keyword>
<dbReference type="HOGENOM" id="CLU_206396_0_0_7"/>
<reference evidence="2 3" key="1">
    <citation type="submission" date="2009-01" db="EMBL/GenBank/DDBJ databases">
        <title>Complete sequence of Geobacter sp. FRC-32.</title>
        <authorList>
            <consortium name="US DOE Joint Genome Institute"/>
            <person name="Lucas S."/>
            <person name="Copeland A."/>
            <person name="Lapidus A."/>
            <person name="Glavina del Rio T."/>
            <person name="Dalin E."/>
            <person name="Tice H."/>
            <person name="Bruce D."/>
            <person name="Goodwin L."/>
            <person name="Pitluck S."/>
            <person name="Saunders E."/>
            <person name="Brettin T."/>
            <person name="Detter J.C."/>
            <person name="Han C."/>
            <person name="Larimer F."/>
            <person name="Land M."/>
            <person name="Hauser L."/>
            <person name="Kyrpides N."/>
            <person name="Ovchinnikova G."/>
            <person name="Kostka J."/>
            <person name="Richardson P."/>
        </authorList>
    </citation>
    <scope>NUCLEOTIDE SEQUENCE [LARGE SCALE GENOMIC DNA]</scope>
    <source>
        <strain evidence="3">DSM 22248 / JCM 15807 / FRC-32</strain>
    </source>
</reference>
<evidence type="ECO:0000256" key="1">
    <source>
        <dbReference type="SAM" id="Phobius"/>
    </source>
</evidence>
<dbReference type="OrthoDB" id="15523at213422"/>
<name>B9M7N0_GEODF</name>
<keyword evidence="1" id="KW-0812">Transmembrane</keyword>
<dbReference type="KEGG" id="geo:Geob_3799"/>
<feature type="transmembrane region" description="Helical" evidence="1">
    <location>
        <begin position="36"/>
        <end position="59"/>
    </location>
</feature>
<feature type="transmembrane region" description="Helical" evidence="1">
    <location>
        <begin position="6"/>
        <end position="24"/>
    </location>
</feature>
<dbReference type="STRING" id="316067.Geob_3799"/>
<dbReference type="Proteomes" id="UP000007721">
    <property type="component" value="Chromosome"/>
</dbReference>
<dbReference type="RefSeq" id="WP_012648862.1">
    <property type="nucleotide sequence ID" value="NC_011979.1"/>
</dbReference>
<dbReference type="EMBL" id="CP001390">
    <property type="protein sequence ID" value="ACM22136.1"/>
    <property type="molecule type" value="Genomic_DNA"/>
</dbReference>
<sequence length="61" mass="6361">MTPIVHWIMIVAGLVAIGWGLQAAHRLRSPFDILAALVALIGLISALLGALLVAVPGFFQG</sequence>
<evidence type="ECO:0000313" key="3">
    <source>
        <dbReference type="Proteomes" id="UP000007721"/>
    </source>
</evidence>
<dbReference type="AlphaFoldDB" id="B9M7N0"/>
<keyword evidence="1" id="KW-0472">Membrane</keyword>
<organism evidence="2 3">
    <name type="scientific">Geotalea daltonii (strain DSM 22248 / JCM 15807 / FRC-32)</name>
    <name type="common">Geobacter daltonii</name>
    <dbReference type="NCBI Taxonomy" id="316067"/>
    <lineage>
        <taxon>Bacteria</taxon>
        <taxon>Pseudomonadati</taxon>
        <taxon>Thermodesulfobacteriota</taxon>
        <taxon>Desulfuromonadia</taxon>
        <taxon>Geobacterales</taxon>
        <taxon>Geobacteraceae</taxon>
        <taxon>Geotalea</taxon>
    </lineage>
</organism>